<dbReference type="RefSeq" id="WP_089524829.1">
    <property type="nucleotide sequence ID" value="NZ_NMUQ01000002.1"/>
</dbReference>
<dbReference type="AlphaFoldDB" id="A0A229NVP3"/>
<reference evidence="3 4" key="1">
    <citation type="submission" date="2017-07" db="EMBL/GenBank/DDBJ databases">
        <title>Paenibacillus herberti R33 genome sequencing and assembly.</title>
        <authorList>
            <person name="Su W."/>
        </authorList>
    </citation>
    <scope>NUCLEOTIDE SEQUENCE [LARGE SCALE GENOMIC DNA]</scope>
    <source>
        <strain evidence="3 4">R33</strain>
    </source>
</reference>
<feature type="region of interest" description="Disordered" evidence="1">
    <location>
        <begin position="36"/>
        <end position="58"/>
    </location>
</feature>
<sequence>MSNPISFPRKALRRLLPIVSLSLILLMTACGGGGSAPSNDDAMNHAESGAQDGHGDHATTDIQEETASASELPKFLDNQPEQVRIIYTATAKATDLLSQMPCYCGCMKNVGHKSNLNCFIKEVRKEGTILWDDHATRCGVCLQIAAESISMKVEGKSDEDIRKSIDEMYGRS</sequence>
<feature type="chain" id="PRO_5039032456" description="Lipoprotein" evidence="2">
    <location>
        <begin position="32"/>
        <end position="172"/>
    </location>
</feature>
<keyword evidence="2" id="KW-0732">Signal</keyword>
<evidence type="ECO:0000313" key="4">
    <source>
        <dbReference type="Proteomes" id="UP000215145"/>
    </source>
</evidence>
<dbReference type="Proteomes" id="UP000215145">
    <property type="component" value="Unassembled WGS sequence"/>
</dbReference>
<dbReference type="EMBL" id="NMUQ01000002">
    <property type="protein sequence ID" value="OXM14006.1"/>
    <property type="molecule type" value="Genomic_DNA"/>
</dbReference>
<evidence type="ECO:0008006" key="5">
    <source>
        <dbReference type="Google" id="ProtNLM"/>
    </source>
</evidence>
<evidence type="ECO:0000256" key="2">
    <source>
        <dbReference type="SAM" id="SignalP"/>
    </source>
</evidence>
<accession>A0A229NVP3</accession>
<dbReference type="InterPro" id="IPR025673">
    <property type="entry name" value="PCYCGC"/>
</dbReference>
<protein>
    <recommendedName>
        <fullName evidence="5">Lipoprotein</fullName>
    </recommendedName>
</protein>
<comment type="caution">
    <text evidence="3">The sequence shown here is derived from an EMBL/GenBank/DDBJ whole genome shotgun (WGS) entry which is preliminary data.</text>
</comment>
<dbReference type="OrthoDB" id="2654667at2"/>
<proteinExistence type="predicted"/>
<evidence type="ECO:0000313" key="3">
    <source>
        <dbReference type="EMBL" id="OXM14006.1"/>
    </source>
</evidence>
<dbReference type="Pfam" id="PF13798">
    <property type="entry name" value="PCYCGC"/>
    <property type="match status" value="1"/>
</dbReference>
<organism evidence="3 4">
    <name type="scientific">Paenibacillus herberti</name>
    <dbReference type="NCBI Taxonomy" id="1619309"/>
    <lineage>
        <taxon>Bacteria</taxon>
        <taxon>Bacillati</taxon>
        <taxon>Bacillota</taxon>
        <taxon>Bacilli</taxon>
        <taxon>Bacillales</taxon>
        <taxon>Paenibacillaceae</taxon>
        <taxon>Paenibacillus</taxon>
    </lineage>
</organism>
<name>A0A229NVP3_9BACL</name>
<keyword evidence="4" id="KW-1185">Reference proteome</keyword>
<feature type="signal peptide" evidence="2">
    <location>
        <begin position="1"/>
        <end position="31"/>
    </location>
</feature>
<gene>
    <name evidence="3" type="ORF">CGZ75_13470</name>
</gene>
<evidence type="ECO:0000256" key="1">
    <source>
        <dbReference type="SAM" id="MobiDB-lite"/>
    </source>
</evidence>